<dbReference type="Gene3D" id="1.10.10.10">
    <property type="entry name" value="Winged helix-like DNA-binding domain superfamily/Winged helix DNA-binding domain"/>
    <property type="match status" value="1"/>
</dbReference>
<evidence type="ECO:0000256" key="2">
    <source>
        <dbReference type="ARBA" id="ARBA00023125"/>
    </source>
</evidence>
<evidence type="ECO:0000259" key="4">
    <source>
        <dbReference type="PROSITE" id="PS51118"/>
    </source>
</evidence>
<dbReference type="PROSITE" id="PS51118">
    <property type="entry name" value="HTH_HXLR"/>
    <property type="match status" value="1"/>
</dbReference>
<dbReference type="AlphaFoldDB" id="A0A973W453"/>
<protein>
    <submittedName>
        <fullName evidence="5">Helix-turn-helix transcriptional regulator</fullName>
    </submittedName>
</protein>
<keyword evidence="1" id="KW-0805">Transcription regulation</keyword>
<dbReference type="GO" id="GO:0003677">
    <property type="term" value="F:DNA binding"/>
    <property type="evidence" value="ECO:0007669"/>
    <property type="project" value="UniProtKB-KW"/>
</dbReference>
<keyword evidence="3" id="KW-0804">Transcription</keyword>
<dbReference type="InterPro" id="IPR036388">
    <property type="entry name" value="WH-like_DNA-bd_sf"/>
</dbReference>
<dbReference type="Pfam" id="PF01638">
    <property type="entry name" value="HxlR"/>
    <property type="match status" value="1"/>
</dbReference>
<organism evidence="5">
    <name type="scientific">Bradyrhizobium septentrionale</name>
    <dbReference type="NCBI Taxonomy" id="1404411"/>
    <lineage>
        <taxon>Bacteria</taxon>
        <taxon>Pseudomonadati</taxon>
        <taxon>Pseudomonadota</taxon>
        <taxon>Alphaproteobacteria</taxon>
        <taxon>Hyphomicrobiales</taxon>
        <taxon>Nitrobacteraceae</taxon>
        <taxon>Bradyrhizobium</taxon>
    </lineage>
</organism>
<dbReference type="PANTHER" id="PTHR33204">
    <property type="entry name" value="TRANSCRIPTIONAL REGULATOR, MARR FAMILY"/>
    <property type="match status" value="1"/>
</dbReference>
<evidence type="ECO:0000256" key="3">
    <source>
        <dbReference type="ARBA" id="ARBA00023163"/>
    </source>
</evidence>
<dbReference type="EMBL" id="JAAOLE020000001">
    <property type="protein sequence ID" value="NVI47211.1"/>
    <property type="molecule type" value="Genomic_DNA"/>
</dbReference>
<dbReference type="SUPFAM" id="SSF46785">
    <property type="entry name" value="Winged helix' DNA-binding domain"/>
    <property type="match status" value="1"/>
</dbReference>
<keyword evidence="2" id="KW-0238">DNA-binding</keyword>
<proteinExistence type="predicted"/>
<feature type="domain" description="HTH hxlR-type" evidence="4">
    <location>
        <begin position="23"/>
        <end position="129"/>
    </location>
</feature>
<reference evidence="5" key="1">
    <citation type="submission" date="2020-06" db="EMBL/GenBank/DDBJ databases">
        <title>Whole Genome Sequence of Bradyrhizobium sp. Strain 1S1.</title>
        <authorList>
            <person name="Bromfield E.S.P."/>
            <person name="Cloutier S."/>
        </authorList>
    </citation>
    <scope>NUCLEOTIDE SEQUENCE [LARGE SCALE GENOMIC DNA]</scope>
    <source>
        <strain evidence="5">1S1</strain>
    </source>
</reference>
<dbReference type="InterPro" id="IPR002577">
    <property type="entry name" value="HTH_HxlR"/>
</dbReference>
<comment type="caution">
    <text evidence="5">The sequence shown here is derived from an EMBL/GenBank/DDBJ whole genome shotgun (WGS) entry which is preliminary data.</text>
</comment>
<dbReference type="InterPro" id="IPR036390">
    <property type="entry name" value="WH_DNA-bd_sf"/>
</dbReference>
<evidence type="ECO:0000313" key="5">
    <source>
        <dbReference type="EMBL" id="NVI47211.1"/>
    </source>
</evidence>
<sequence>MKIETGMENNTSDLCDGGDCESCPTDPALLLEFKHAIHALSGKWKLEILFTLMNGGVRFGALRRALAPITQHMLTAQLRELERDGLIARKVLTEKPLQVAYELTDSAWSLTPAFRELLAWSKTFGARRSAVAGETQLGVGID</sequence>
<evidence type="ECO:0000256" key="1">
    <source>
        <dbReference type="ARBA" id="ARBA00023015"/>
    </source>
</evidence>
<name>A0A973W453_9BRAD</name>
<gene>
    <name evidence="5" type="ORF">HAP48_030490</name>
</gene>
<dbReference type="PANTHER" id="PTHR33204:SF29">
    <property type="entry name" value="TRANSCRIPTIONAL REGULATOR"/>
    <property type="match status" value="1"/>
</dbReference>
<accession>A0A973W453</accession>